<comment type="subcellular location">
    <subcellularLocation>
        <location evidence="1">Nucleus</location>
        <location evidence="1">Nucleolus</location>
    </subcellularLocation>
</comment>
<feature type="domain" description="BING4 C-terminal" evidence="6">
    <location>
        <begin position="356"/>
        <end position="412"/>
    </location>
</feature>
<comment type="caution">
    <text evidence="7">The sequence shown here is derived from an EMBL/GenBank/DDBJ whole genome shotgun (WGS) entry which is preliminary data.</text>
</comment>
<evidence type="ECO:0000256" key="5">
    <source>
        <dbReference type="SAM" id="MobiDB-lite"/>
    </source>
</evidence>
<gene>
    <name evidence="7" type="ORF">mRhiFer1_018313</name>
</gene>
<dbReference type="GO" id="GO:0000462">
    <property type="term" value="P:maturation of SSU-rRNA from tricistronic rRNA transcript (SSU-rRNA, 5.8S rRNA, LSU-rRNA)"/>
    <property type="evidence" value="ECO:0007669"/>
    <property type="project" value="TreeGrafter"/>
</dbReference>
<organism evidence="7 8">
    <name type="scientific">Rhinolophus ferrumequinum</name>
    <name type="common">Greater horseshoe bat</name>
    <dbReference type="NCBI Taxonomy" id="59479"/>
    <lineage>
        <taxon>Eukaryota</taxon>
        <taxon>Metazoa</taxon>
        <taxon>Chordata</taxon>
        <taxon>Craniata</taxon>
        <taxon>Vertebrata</taxon>
        <taxon>Euteleostomi</taxon>
        <taxon>Mammalia</taxon>
        <taxon>Eutheria</taxon>
        <taxon>Laurasiatheria</taxon>
        <taxon>Chiroptera</taxon>
        <taxon>Yinpterochiroptera</taxon>
        <taxon>Rhinolophoidea</taxon>
        <taxon>Rhinolophidae</taxon>
        <taxon>Rhinolophinae</taxon>
        <taxon>Rhinolophus</taxon>
    </lineage>
</organism>
<feature type="region of interest" description="Disordered" evidence="5">
    <location>
        <begin position="1"/>
        <end position="103"/>
    </location>
</feature>
<feature type="region of interest" description="Disordered" evidence="5">
    <location>
        <begin position="430"/>
        <end position="505"/>
    </location>
</feature>
<keyword evidence="4" id="KW-0539">Nucleus</keyword>
<dbReference type="EMBL" id="JACAGC010000005">
    <property type="protein sequence ID" value="KAF6365650.1"/>
    <property type="molecule type" value="Genomic_DNA"/>
</dbReference>
<feature type="compositionally biased region" description="Basic and acidic residues" evidence="5">
    <location>
        <begin position="466"/>
        <end position="477"/>
    </location>
</feature>
<evidence type="ECO:0000313" key="8">
    <source>
        <dbReference type="Proteomes" id="UP000585614"/>
    </source>
</evidence>
<evidence type="ECO:0000256" key="1">
    <source>
        <dbReference type="ARBA" id="ARBA00004604"/>
    </source>
</evidence>
<dbReference type="Gene3D" id="2.130.10.10">
    <property type="entry name" value="YVTN repeat-like/Quinoprotein amine dehydrogenase"/>
    <property type="match status" value="1"/>
</dbReference>
<dbReference type="InterPro" id="IPR036322">
    <property type="entry name" value="WD40_repeat_dom_sf"/>
</dbReference>
<sequence>METAPQPGRDLPPKKDKLQAKKKKPRRYWEEETTPIAAGASPGPPRKKRNRELRPQRPKNTRTPKKSRISNKPQVPKKSLEWRNPEPQQILSGAQDPFPGPAPVPVEMAQKFRRTDKSKKLPYSKSKTRSRLEVAEAQEEEISVKAARSELLLAEEPGFLEGEDGEDTAKILQTDIVEAVDIASAAKHFDLNLRQFGPYRLNYSRTGRHLALGGRRGHVATFDWVTKKLMCEINVMEAVRDIRFLHSEALLAVAQNRWLHIYDNQGIELHCLRRCDRVTRLEFLPFHFLLATASETGFLTYLDVSVGKIIAALNARAGRLDVMTQNPHNAVIHLGHSNGTVSLWSPAVKEPLAKILCHRGGVRAVAVDSTGAAEPNFDGLESNPYRSRKQRQEWEVKALLEKVPAELICLDPRALAEVDVISLEQEKKERMERLGYDPEAKAPFQPKPKQKGRSSSASLVKRKKKVMDEEHRDKVRQCLEQQPQKQEKAVKPLGARSSALDRFVR</sequence>
<dbReference type="GO" id="GO:0030686">
    <property type="term" value="C:90S preribosome"/>
    <property type="evidence" value="ECO:0007669"/>
    <property type="project" value="TreeGrafter"/>
</dbReference>
<dbReference type="InterPro" id="IPR040315">
    <property type="entry name" value="WDR46/Utp7"/>
</dbReference>
<keyword evidence="3" id="KW-0677">Repeat</keyword>
<keyword evidence="2" id="KW-0853">WD repeat</keyword>
<accession>A0A7J7YW20</accession>
<dbReference type="Pfam" id="PF08149">
    <property type="entry name" value="BING4CT"/>
    <property type="match status" value="1"/>
</dbReference>
<dbReference type="PANTHER" id="PTHR14085:SF3">
    <property type="entry name" value="WD REPEAT-CONTAINING PROTEIN 46"/>
    <property type="match status" value="1"/>
</dbReference>
<proteinExistence type="predicted"/>
<dbReference type="AlphaFoldDB" id="A0A7J7YW20"/>
<reference evidence="7 8" key="1">
    <citation type="journal article" date="2020" name="Nature">
        <title>Six reference-quality genomes reveal evolution of bat adaptations.</title>
        <authorList>
            <person name="Jebb D."/>
            <person name="Huang Z."/>
            <person name="Pippel M."/>
            <person name="Hughes G.M."/>
            <person name="Lavrichenko K."/>
            <person name="Devanna P."/>
            <person name="Winkler S."/>
            <person name="Jermiin L.S."/>
            <person name="Skirmuntt E.C."/>
            <person name="Katzourakis A."/>
            <person name="Burkitt-Gray L."/>
            <person name="Ray D.A."/>
            <person name="Sullivan K.A.M."/>
            <person name="Roscito J.G."/>
            <person name="Kirilenko B.M."/>
            <person name="Davalos L.M."/>
            <person name="Corthals A.P."/>
            <person name="Power M.L."/>
            <person name="Jones G."/>
            <person name="Ransome R.D."/>
            <person name="Dechmann D.K.N."/>
            <person name="Locatelli A.G."/>
            <person name="Puechmaille S.J."/>
            <person name="Fedrigo O."/>
            <person name="Jarvis E.D."/>
            <person name="Hiller M."/>
            <person name="Vernes S.C."/>
            <person name="Myers E.W."/>
            <person name="Teeling E.C."/>
        </authorList>
    </citation>
    <scope>NUCLEOTIDE SEQUENCE [LARGE SCALE GENOMIC DNA]</scope>
    <source>
        <strain evidence="7">MRhiFer1</strain>
        <tissue evidence="7">Lung</tissue>
    </source>
</reference>
<protein>
    <submittedName>
        <fullName evidence="7">WD repeat domain 46</fullName>
    </submittedName>
</protein>
<evidence type="ECO:0000259" key="6">
    <source>
        <dbReference type="SMART" id="SM01033"/>
    </source>
</evidence>
<feature type="compositionally biased region" description="Basic and acidic residues" evidence="5">
    <location>
        <begin position="430"/>
        <end position="440"/>
    </location>
</feature>
<dbReference type="InterPro" id="IPR015943">
    <property type="entry name" value="WD40/YVTN_repeat-like_dom_sf"/>
</dbReference>
<dbReference type="PANTHER" id="PTHR14085">
    <property type="entry name" value="WD-REPEAT PROTEIN BING4"/>
    <property type="match status" value="1"/>
</dbReference>
<evidence type="ECO:0000256" key="3">
    <source>
        <dbReference type="ARBA" id="ARBA00022737"/>
    </source>
</evidence>
<name>A0A7J7YW20_RHIFE</name>
<evidence type="ECO:0000256" key="4">
    <source>
        <dbReference type="ARBA" id="ARBA00023242"/>
    </source>
</evidence>
<evidence type="ECO:0000313" key="7">
    <source>
        <dbReference type="EMBL" id="KAF6365650.1"/>
    </source>
</evidence>
<dbReference type="FunFam" id="2.130.10.10:FF:001141">
    <property type="entry name" value="Related to UTP7-nucleolar protein, component of the small subunit processome"/>
    <property type="match status" value="1"/>
</dbReference>
<dbReference type="Proteomes" id="UP000585614">
    <property type="component" value="Unassembled WGS sequence"/>
</dbReference>
<dbReference type="SUPFAM" id="SSF50978">
    <property type="entry name" value="WD40 repeat-like"/>
    <property type="match status" value="1"/>
</dbReference>
<dbReference type="InterPro" id="IPR012952">
    <property type="entry name" value="BING4_C_dom"/>
</dbReference>
<evidence type="ECO:0000256" key="2">
    <source>
        <dbReference type="ARBA" id="ARBA00022574"/>
    </source>
</evidence>
<dbReference type="GO" id="GO:0032040">
    <property type="term" value="C:small-subunit processome"/>
    <property type="evidence" value="ECO:0007669"/>
    <property type="project" value="TreeGrafter"/>
</dbReference>
<feature type="compositionally biased region" description="Basic residues" evidence="5">
    <location>
        <begin position="45"/>
        <end position="69"/>
    </location>
</feature>
<dbReference type="SMART" id="SM01033">
    <property type="entry name" value="BING4CT"/>
    <property type="match status" value="1"/>
</dbReference>